<dbReference type="InterPro" id="IPR053888">
    <property type="entry name" value="MRM3-like_sub_bind"/>
</dbReference>
<name>A0A8A0RPU1_9FIRM</name>
<dbReference type="RefSeq" id="WP_206707282.1">
    <property type="nucleotide sequence ID" value="NZ_CP059066.1"/>
</dbReference>
<dbReference type="GO" id="GO:0032259">
    <property type="term" value="P:methylation"/>
    <property type="evidence" value="ECO:0007669"/>
    <property type="project" value="UniProtKB-KW"/>
</dbReference>
<evidence type="ECO:0000259" key="4">
    <source>
        <dbReference type="SMART" id="SM00967"/>
    </source>
</evidence>
<dbReference type="EMBL" id="CP059066">
    <property type="protein sequence ID" value="QSQ09954.1"/>
    <property type="molecule type" value="Genomic_DNA"/>
</dbReference>
<evidence type="ECO:0000313" key="6">
    <source>
        <dbReference type="Proteomes" id="UP000662904"/>
    </source>
</evidence>
<keyword evidence="2 5" id="KW-0489">Methyltransferase</keyword>
<dbReference type="GO" id="GO:0008173">
    <property type="term" value="F:RNA methyltransferase activity"/>
    <property type="evidence" value="ECO:0007669"/>
    <property type="project" value="InterPro"/>
</dbReference>
<dbReference type="KEGG" id="kme:H0A61_02340"/>
<dbReference type="InterPro" id="IPR004441">
    <property type="entry name" value="rRNA_MeTrfase_TrmH"/>
</dbReference>
<dbReference type="CDD" id="cd18095">
    <property type="entry name" value="SpoU-like_rRNA-MTase"/>
    <property type="match status" value="1"/>
</dbReference>
<dbReference type="SMART" id="SM00967">
    <property type="entry name" value="SpoU_sub_bind"/>
    <property type="match status" value="1"/>
</dbReference>
<evidence type="ECO:0000256" key="1">
    <source>
        <dbReference type="ARBA" id="ARBA00007228"/>
    </source>
</evidence>
<dbReference type="InterPro" id="IPR029028">
    <property type="entry name" value="Alpha/beta_knot_MTases"/>
</dbReference>
<dbReference type="InterPro" id="IPR029064">
    <property type="entry name" value="Ribosomal_eL30-like_sf"/>
</dbReference>
<dbReference type="InterPro" id="IPR029026">
    <property type="entry name" value="tRNA_m1G_MTases_N"/>
</dbReference>
<dbReference type="GO" id="GO:0006396">
    <property type="term" value="P:RNA processing"/>
    <property type="evidence" value="ECO:0007669"/>
    <property type="project" value="InterPro"/>
</dbReference>
<keyword evidence="6" id="KW-1185">Reference proteome</keyword>
<dbReference type="PANTHER" id="PTHR43191:SF2">
    <property type="entry name" value="RRNA METHYLTRANSFERASE 3, MITOCHONDRIAL"/>
    <property type="match status" value="1"/>
</dbReference>
<dbReference type="SUPFAM" id="SSF75217">
    <property type="entry name" value="alpha/beta knot"/>
    <property type="match status" value="1"/>
</dbReference>
<evidence type="ECO:0000256" key="3">
    <source>
        <dbReference type="ARBA" id="ARBA00022679"/>
    </source>
</evidence>
<dbReference type="EC" id="2.1.1.185" evidence="5"/>
<dbReference type="GO" id="GO:0005737">
    <property type="term" value="C:cytoplasm"/>
    <property type="evidence" value="ECO:0007669"/>
    <property type="project" value="UniProtKB-ARBA"/>
</dbReference>
<dbReference type="Gene3D" id="3.40.1280.10">
    <property type="match status" value="1"/>
</dbReference>
<evidence type="ECO:0000313" key="5">
    <source>
        <dbReference type="EMBL" id="QSQ09954.1"/>
    </source>
</evidence>
<dbReference type="Proteomes" id="UP000662904">
    <property type="component" value="Chromosome"/>
</dbReference>
<sequence length="270" mass="30139">MNIYDVNRHSRVIKQIINLNRRTYRDKKGLFFVEGERILEEAINSDYKIKYLICSQSYVKKKNHKLIDRLIYKGLNIYVIDDKLMEEISDTVTPQGIIAVVEKKIIHVESVLNSSANHFLLIVDGVRDPGNLGTIIRTAHACGVNGVFLIKGTVDQFNPKVLRSAAGSIFHVPVLMLDDTEQIIIDLKKAGINVIISHLQGDKYPFNVDLKEPIAIVVGNEAFGVNPKLADICNNLVKIPMPGNAESLNVAVAAGILMYEVVRQRLIGIL</sequence>
<organism evidence="5 6">
    <name type="scientific">Koleobacter methoxysyntrophicus</name>
    <dbReference type="NCBI Taxonomy" id="2751313"/>
    <lineage>
        <taxon>Bacteria</taxon>
        <taxon>Bacillati</taxon>
        <taxon>Bacillota</taxon>
        <taxon>Clostridia</taxon>
        <taxon>Koleobacterales</taxon>
        <taxon>Koleobacteraceae</taxon>
        <taxon>Koleobacter</taxon>
    </lineage>
</organism>
<dbReference type="GO" id="GO:0003723">
    <property type="term" value="F:RNA binding"/>
    <property type="evidence" value="ECO:0007669"/>
    <property type="project" value="InterPro"/>
</dbReference>
<dbReference type="InterPro" id="IPR001537">
    <property type="entry name" value="SpoU_MeTrfase"/>
</dbReference>
<accession>A0A8A0RPU1</accession>
<dbReference type="InterPro" id="IPR013123">
    <property type="entry name" value="SpoU_subst-bd"/>
</dbReference>
<dbReference type="Pfam" id="PF00588">
    <property type="entry name" value="SpoU_methylase"/>
    <property type="match status" value="1"/>
</dbReference>
<dbReference type="PANTHER" id="PTHR43191">
    <property type="entry name" value="RRNA METHYLTRANSFERASE 3"/>
    <property type="match status" value="1"/>
</dbReference>
<dbReference type="AlphaFoldDB" id="A0A8A0RPU1"/>
<dbReference type="InterPro" id="IPR051259">
    <property type="entry name" value="rRNA_Methyltransferase"/>
</dbReference>
<reference evidence="5" key="1">
    <citation type="submission" date="2020-07" db="EMBL/GenBank/DDBJ databases">
        <title>Koleobacter methoxysyntrophicus gen. nov., sp. nov., a novel anaerobic bacterium isolated from deep subsurface oil field and proposal of Koleobacterales ord. nov. in the phylum Firmicutes.</title>
        <authorList>
            <person name="Sakamoto S."/>
            <person name="Tamaki H."/>
        </authorList>
    </citation>
    <scope>NUCLEOTIDE SEQUENCE</scope>
    <source>
        <strain evidence="5">NRmbB1</strain>
    </source>
</reference>
<dbReference type="SUPFAM" id="SSF55315">
    <property type="entry name" value="L30e-like"/>
    <property type="match status" value="1"/>
</dbReference>
<keyword evidence="3 5" id="KW-0808">Transferase</keyword>
<gene>
    <name evidence="5" type="primary">rlmB</name>
    <name evidence="5" type="ORF">H0A61_02340</name>
</gene>
<dbReference type="NCBIfam" id="TIGR00186">
    <property type="entry name" value="rRNA_methyl_3"/>
    <property type="match status" value="1"/>
</dbReference>
<dbReference type="Gene3D" id="3.30.1330.30">
    <property type="match status" value="1"/>
</dbReference>
<protein>
    <submittedName>
        <fullName evidence="5">23S rRNA (Guanosine-2'-O-)-methyltransferase RlmB</fullName>
        <ecNumber evidence="5">2.1.1.185</ecNumber>
    </submittedName>
</protein>
<feature type="domain" description="RNA 2-O ribose methyltransferase substrate binding" evidence="4">
    <location>
        <begin position="32"/>
        <end position="107"/>
    </location>
</feature>
<evidence type="ECO:0000256" key="2">
    <source>
        <dbReference type="ARBA" id="ARBA00022603"/>
    </source>
</evidence>
<proteinExistence type="inferred from homology"/>
<comment type="similarity">
    <text evidence="1">Belongs to the class IV-like SAM-binding methyltransferase superfamily. RNA methyltransferase TrmH family.</text>
</comment>
<dbReference type="Pfam" id="PF22435">
    <property type="entry name" value="MRM3-like_sub_bind"/>
    <property type="match status" value="1"/>
</dbReference>